<dbReference type="RefSeq" id="WP_043549516.1">
    <property type="nucleotide sequence ID" value="NZ_CALAZD010000134.1"/>
</dbReference>
<evidence type="ECO:0000313" key="12">
    <source>
        <dbReference type="Proteomes" id="UP000075377"/>
    </source>
</evidence>
<dbReference type="GO" id="GO:0005506">
    <property type="term" value="F:iron ion binding"/>
    <property type="evidence" value="ECO:0007669"/>
    <property type="project" value="UniProtKB-UniRule"/>
</dbReference>
<dbReference type="GO" id="GO:0031418">
    <property type="term" value="F:L-ascorbic acid binding"/>
    <property type="evidence" value="ECO:0007669"/>
    <property type="project" value="UniProtKB-KW"/>
</dbReference>
<dbReference type="Pfam" id="PF13640">
    <property type="entry name" value="2OG-FeII_Oxy_3"/>
    <property type="match status" value="1"/>
</dbReference>
<feature type="domain" description="Fe2OG dioxygenase" evidence="8">
    <location>
        <begin position="78"/>
        <end position="178"/>
    </location>
</feature>
<dbReference type="PROSITE" id="PS51471">
    <property type="entry name" value="FE2OG_OXY"/>
    <property type="match status" value="1"/>
</dbReference>
<dbReference type="Proteomes" id="UP000075377">
    <property type="component" value="Unassembled WGS sequence"/>
</dbReference>
<dbReference type="EMBL" id="LHZX01000292">
    <property type="protein sequence ID" value="KXV69177.1"/>
    <property type="molecule type" value="Genomic_DNA"/>
</dbReference>
<evidence type="ECO:0000259" key="8">
    <source>
        <dbReference type="PROSITE" id="PS51471"/>
    </source>
</evidence>
<dbReference type="GO" id="GO:0016706">
    <property type="term" value="F:2-oxoglutarate-dependent dioxygenase activity"/>
    <property type="evidence" value="ECO:0007669"/>
    <property type="project" value="UniProtKB-UniRule"/>
</dbReference>
<dbReference type="InterPro" id="IPR006620">
    <property type="entry name" value="Pro_4_hyd_alph"/>
</dbReference>
<dbReference type="Gene3D" id="4.10.860.20">
    <property type="entry name" value="Rabenosyn, Rab binding domain"/>
    <property type="match status" value="1"/>
</dbReference>
<gene>
    <name evidence="9" type="ORF">AD933_09640</name>
    <name evidence="10" type="ORF">AD951_07775</name>
    <name evidence="11" type="ORF">AD953_12520</name>
</gene>
<comment type="cofactor">
    <cofactor evidence="7">
        <name>Fe(2+)</name>
        <dbReference type="ChEBI" id="CHEBI:29033"/>
    </cofactor>
    <text evidence="7">Binds 1 Fe(2+) ion per subunit.</text>
</comment>
<name>A0A087PWW0_9PROT</name>
<dbReference type="InterPro" id="IPR044862">
    <property type="entry name" value="Pro_4_hyd_alph_FE2OG_OXY"/>
</dbReference>
<dbReference type="InterPro" id="IPR005123">
    <property type="entry name" value="Oxoglu/Fe-dep_dioxygenase_dom"/>
</dbReference>
<dbReference type="NCBIfam" id="NF003974">
    <property type="entry name" value="PRK05467.1-3"/>
    <property type="match status" value="1"/>
</dbReference>
<keyword evidence="4 7" id="KW-0223">Dioxygenase</keyword>
<comment type="cofactor">
    <cofactor evidence="1 7">
        <name>L-ascorbate</name>
        <dbReference type="ChEBI" id="CHEBI:38290"/>
    </cofactor>
</comment>
<dbReference type="EMBL" id="LHZZ01000619">
    <property type="protein sequence ID" value="KXV74255.1"/>
    <property type="molecule type" value="Genomic_DNA"/>
</dbReference>
<keyword evidence="3 7" id="KW-0847">Vitamin C</keyword>
<evidence type="ECO:0000256" key="6">
    <source>
        <dbReference type="ARBA" id="ARBA00023004"/>
    </source>
</evidence>
<protein>
    <submittedName>
        <fullName evidence="11">Fe(II)-dependent oxygenase</fullName>
    </submittedName>
</protein>
<evidence type="ECO:0000256" key="4">
    <source>
        <dbReference type="ARBA" id="ARBA00022964"/>
    </source>
</evidence>
<evidence type="ECO:0000256" key="2">
    <source>
        <dbReference type="ARBA" id="ARBA00022723"/>
    </source>
</evidence>
<evidence type="ECO:0000256" key="1">
    <source>
        <dbReference type="ARBA" id="ARBA00001961"/>
    </source>
</evidence>
<dbReference type="PANTHER" id="PTHR41536:SF1">
    <property type="entry name" value="PKHD-TYPE HYDROXYLASE YBIX"/>
    <property type="match status" value="1"/>
</dbReference>
<reference evidence="12 13" key="1">
    <citation type="submission" date="2015-06" db="EMBL/GenBank/DDBJ databases">
        <title>Improved classification and identification of acetic acid bacteria using matrix-assisted laser desorption/ionization time-of-flight mass spectrometry; Gluconobacter nephelii and Gluconobacter uchimurae are later heterotypic synonyms of Gluconobacter japonicus and Gluconobacter oxydans, respectively.</title>
        <authorList>
            <person name="Li L."/>
            <person name="Cleenwerck I."/>
            <person name="De Vuyst L."/>
            <person name="Vandamme P."/>
        </authorList>
    </citation>
    <scope>NUCLEOTIDE SEQUENCE [LARGE SCALE GENOMIC DNA]</scope>
    <source>
        <strain evidence="9 13">LMG 1552</strain>
        <strain evidence="11 14">LMG 1604</strain>
        <strain evidence="10 12">LMG 1699</strain>
    </source>
</reference>
<dbReference type="AlphaFoldDB" id="A0A087PWW0"/>
<dbReference type="PANTHER" id="PTHR41536">
    <property type="entry name" value="PKHD-TYPE HYDROXYLASE YBIX"/>
    <property type="match status" value="1"/>
</dbReference>
<keyword evidence="2 7" id="KW-0479">Metal-binding</keyword>
<dbReference type="Proteomes" id="UP000075526">
    <property type="component" value="Unassembled WGS sequence"/>
</dbReference>
<dbReference type="SUPFAM" id="SSF51197">
    <property type="entry name" value="Clavaminate synthase-like"/>
    <property type="match status" value="1"/>
</dbReference>
<dbReference type="Proteomes" id="UP000075538">
    <property type="component" value="Unassembled WGS sequence"/>
</dbReference>
<evidence type="ECO:0000313" key="14">
    <source>
        <dbReference type="Proteomes" id="UP000075538"/>
    </source>
</evidence>
<dbReference type="HAMAP" id="MF_00657">
    <property type="entry name" value="Hydroxyl_YbiX"/>
    <property type="match status" value="1"/>
</dbReference>
<evidence type="ECO:0000313" key="9">
    <source>
        <dbReference type="EMBL" id="KXV15225.1"/>
    </source>
</evidence>
<keyword evidence="5 7" id="KW-0560">Oxidoreductase</keyword>
<organism evidence="11 14">
    <name type="scientific">Acetobacter malorum</name>
    <dbReference type="NCBI Taxonomy" id="178901"/>
    <lineage>
        <taxon>Bacteria</taxon>
        <taxon>Pseudomonadati</taxon>
        <taxon>Pseudomonadota</taxon>
        <taxon>Alphaproteobacteria</taxon>
        <taxon>Acetobacterales</taxon>
        <taxon>Acetobacteraceae</taxon>
        <taxon>Acetobacter</taxon>
    </lineage>
</organism>
<evidence type="ECO:0000313" key="10">
    <source>
        <dbReference type="EMBL" id="KXV69177.1"/>
    </source>
</evidence>
<sequence length="227" mass="25524">MLVHIPNVLTPEEVSYCRATLEKSEWVDGKVTAGDQSAKAKFNLQIPQDSAEGRELGEIILRALGRNPTFNSAALPLRVFPPLFNRYDEGMRFHAHVDNAIRPVPGTGFRMRTDVSSTLFLSEMEEYDGGELMIQDTFGVQSVRFPAGDMVLYPSSSLHSVSPVTRGSRWASFFWSQSMVPDDTQRTLLYQFDLAIIETRKLLPDDSPAVLGLTSTYHNLLRQWAQL</sequence>
<dbReference type="InterPro" id="IPR041097">
    <property type="entry name" value="PKHD_C"/>
</dbReference>
<evidence type="ECO:0000313" key="13">
    <source>
        <dbReference type="Proteomes" id="UP000075526"/>
    </source>
</evidence>
<proteinExistence type="inferred from homology"/>
<feature type="binding site" evidence="7">
    <location>
        <position position="169"/>
    </location>
    <ligand>
        <name>2-oxoglutarate</name>
        <dbReference type="ChEBI" id="CHEBI:16810"/>
    </ligand>
</feature>
<dbReference type="OrthoDB" id="9812472at2"/>
<dbReference type="Pfam" id="PF18331">
    <property type="entry name" value="PKHD_C"/>
    <property type="match status" value="1"/>
</dbReference>
<keyword evidence="6 7" id="KW-0408">Iron</keyword>
<evidence type="ECO:0000256" key="3">
    <source>
        <dbReference type="ARBA" id="ARBA00022896"/>
    </source>
</evidence>
<comment type="caution">
    <text evidence="11">The sequence shown here is derived from an EMBL/GenBank/DDBJ whole genome shotgun (WGS) entry which is preliminary data.</text>
</comment>
<dbReference type="Gene3D" id="2.60.120.620">
    <property type="entry name" value="q2cbj1_9rhob like domain"/>
    <property type="match status" value="1"/>
</dbReference>
<dbReference type="EMBL" id="LHZF01000167">
    <property type="protein sequence ID" value="KXV15225.1"/>
    <property type="molecule type" value="Genomic_DNA"/>
</dbReference>
<evidence type="ECO:0000313" key="11">
    <source>
        <dbReference type="EMBL" id="KXV74255.1"/>
    </source>
</evidence>
<feature type="binding site" evidence="7">
    <location>
        <position position="96"/>
    </location>
    <ligand>
        <name>Fe cation</name>
        <dbReference type="ChEBI" id="CHEBI:24875"/>
    </ligand>
</feature>
<evidence type="ECO:0000256" key="7">
    <source>
        <dbReference type="HAMAP-Rule" id="MF_00657"/>
    </source>
</evidence>
<dbReference type="NCBIfam" id="NF003975">
    <property type="entry name" value="PRK05467.1-4"/>
    <property type="match status" value="1"/>
</dbReference>
<accession>A0A087PWW0</accession>
<evidence type="ECO:0000256" key="5">
    <source>
        <dbReference type="ARBA" id="ARBA00023002"/>
    </source>
</evidence>
<dbReference type="SMART" id="SM00702">
    <property type="entry name" value="P4Hc"/>
    <property type="match status" value="1"/>
</dbReference>
<feature type="binding site" evidence="7">
    <location>
        <position position="98"/>
    </location>
    <ligand>
        <name>Fe cation</name>
        <dbReference type="ChEBI" id="CHEBI:24875"/>
    </ligand>
</feature>
<dbReference type="PATRIC" id="fig|178901.10.peg.294"/>
<dbReference type="GO" id="GO:0006974">
    <property type="term" value="P:DNA damage response"/>
    <property type="evidence" value="ECO:0007669"/>
    <property type="project" value="TreeGrafter"/>
</dbReference>
<feature type="binding site" evidence="7">
    <location>
        <position position="159"/>
    </location>
    <ligand>
        <name>Fe cation</name>
        <dbReference type="ChEBI" id="CHEBI:24875"/>
    </ligand>
</feature>
<dbReference type="GO" id="GO:0006879">
    <property type="term" value="P:intracellular iron ion homeostasis"/>
    <property type="evidence" value="ECO:0007669"/>
    <property type="project" value="TreeGrafter"/>
</dbReference>
<dbReference type="InterPro" id="IPR023550">
    <property type="entry name" value="PKHD_hydroxylase"/>
</dbReference>